<dbReference type="OrthoDB" id="10456388at2759"/>
<comment type="caution">
    <text evidence="1">The sequence shown here is derived from an EMBL/GenBank/DDBJ whole genome shotgun (WGS) entry which is preliminary data.</text>
</comment>
<reference evidence="1 2" key="1">
    <citation type="journal article" date="2019" name="Genome Biol. Evol.">
        <title>Insights into the evolution of the New World diploid cottons (Gossypium, subgenus Houzingenia) based on genome sequencing.</title>
        <authorList>
            <person name="Grover C.E."/>
            <person name="Arick M.A. 2nd"/>
            <person name="Thrash A."/>
            <person name="Conover J.L."/>
            <person name="Sanders W.S."/>
            <person name="Peterson D.G."/>
            <person name="Frelichowski J.E."/>
            <person name="Scheffler J.A."/>
            <person name="Scheffler B.E."/>
            <person name="Wendel J.F."/>
        </authorList>
    </citation>
    <scope>NUCLEOTIDE SEQUENCE [LARGE SCALE GENOMIC DNA]</scope>
    <source>
        <strain evidence="1">5</strain>
        <tissue evidence="1">Leaf</tissue>
    </source>
</reference>
<name>A0A7J9CG87_GOSGO</name>
<dbReference type="AlphaFoldDB" id="A0A7J9CG87"/>
<keyword evidence="2" id="KW-1185">Reference proteome</keyword>
<accession>A0A7J9CG87</accession>
<evidence type="ECO:0008006" key="3">
    <source>
        <dbReference type="Google" id="ProtNLM"/>
    </source>
</evidence>
<dbReference type="Proteomes" id="UP000593579">
    <property type="component" value="Unassembled WGS sequence"/>
</dbReference>
<protein>
    <recommendedName>
        <fullName evidence="3">DUF4283 domain-containing protein</fullName>
    </recommendedName>
</protein>
<dbReference type="EMBL" id="JABEZY010000010">
    <property type="protein sequence ID" value="MBA0747522.1"/>
    <property type="molecule type" value="Genomic_DNA"/>
</dbReference>
<sequence length="108" mass="11787">MCVAAEMGSNGDNIGMAALSLEGGEGEGWQDDLGGEESEEVDDFCKGEDPMEVPLVFTNFWVQIHDLPLGLMSKDMARQFGNFIGKFWSMIQKLWAGAIGVLCESRGH</sequence>
<gene>
    <name evidence="1" type="ORF">Gogos_004433</name>
</gene>
<organism evidence="1 2">
    <name type="scientific">Gossypium gossypioides</name>
    <name type="common">Mexican cotton</name>
    <name type="synonym">Selera gossypioides</name>
    <dbReference type="NCBI Taxonomy" id="34282"/>
    <lineage>
        <taxon>Eukaryota</taxon>
        <taxon>Viridiplantae</taxon>
        <taxon>Streptophyta</taxon>
        <taxon>Embryophyta</taxon>
        <taxon>Tracheophyta</taxon>
        <taxon>Spermatophyta</taxon>
        <taxon>Magnoliopsida</taxon>
        <taxon>eudicotyledons</taxon>
        <taxon>Gunneridae</taxon>
        <taxon>Pentapetalae</taxon>
        <taxon>rosids</taxon>
        <taxon>malvids</taxon>
        <taxon>Malvales</taxon>
        <taxon>Malvaceae</taxon>
        <taxon>Malvoideae</taxon>
        <taxon>Gossypium</taxon>
    </lineage>
</organism>
<evidence type="ECO:0000313" key="2">
    <source>
        <dbReference type="Proteomes" id="UP000593579"/>
    </source>
</evidence>
<evidence type="ECO:0000313" key="1">
    <source>
        <dbReference type="EMBL" id="MBA0747522.1"/>
    </source>
</evidence>
<proteinExistence type="predicted"/>